<dbReference type="Proteomes" id="UP001589894">
    <property type="component" value="Unassembled WGS sequence"/>
</dbReference>
<reference evidence="1 2" key="1">
    <citation type="submission" date="2024-09" db="EMBL/GenBank/DDBJ databases">
        <authorList>
            <person name="Sun Q."/>
            <person name="Mori K."/>
        </authorList>
    </citation>
    <scope>NUCLEOTIDE SEQUENCE [LARGE SCALE GENOMIC DNA]</scope>
    <source>
        <strain evidence="1 2">TBRC 2205</strain>
    </source>
</reference>
<evidence type="ECO:0000313" key="1">
    <source>
        <dbReference type="EMBL" id="MFC0567195.1"/>
    </source>
</evidence>
<dbReference type="EMBL" id="JBHLUE010000019">
    <property type="protein sequence ID" value="MFC0567195.1"/>
    <property type="molecule type" value="Genomic_DNA"/>
</dbReference>
<accession>A0ABV6P2D4</accession>
<comment type="caution">
    <text evidence="1">The sequence shown here is derived from an EMBL/GenBank/DDBJ whole genome shotgun (WGS) entry which is preliminary data.</text>
</comment>
<protein>
    <submittedName>
        <fullName evidence="1">Uncharacterized protein</fullName>
    </submittedName>
</protein>
<sequence>MMADYGCFPLWLRRPASSENTDPTSLPISTGLVDGLMAWAQRYDATLDEDDPTASGFPDARSELEFREEGLRLARQLAAELGPRYLVEYYDEGSGAPHPVTSVG</sequence>
<name>A0ABV6P2D4_9ACTN</name>
<proteinExistence type="predicted"/>
<evidence type="ECO:0000313" key="2">
    <source>
        <dbReference type="Proteomes" id="UP001589894"/>
    </source>
</evidence>
<dbReference type="RefSeq" id="WP_377342467.1">
    <property type="nucleotide sequence ID" value="NZ_JBHLUE010000019.1"/>
</dbReference>
<organism evidence="1 2">
    <name type="scientific">Plantactinospora siamensis</name>
    <dbReference type="NCBI Taxonomy" id="555372"/>
    <lineage>
        <taxon>Bacteria</taxon>
        <taxon>Bacillati</taxon>
        <taxon>Actinomycetota</taxon>
        <taxon>Actinomycetes</taxon>
        <taxon>Micromonosporales</taxon>
        <taxon>Micromonosporaceae</taxon>
        <taxon>Plantactinospora</taxon>
    </lineage>
</organism>
<keyword evidence="2" id="KW-1185">Reference proteome</keyword>
<gene>
    <name evidence="1" type="ORF">ACFFHU_24035</name>
</gene>